<proteinExistence type="predicted"/>
<accession>A0A834TUD3</accession>
<feature type="transmembrane region" description="Helical" evidence="1">
    <location>
        <begin position="61"/>
        <end position="78"/>
    </location>
</feature>
<dbReference type="AlphaFoldDB" id="A0A834TUD3"/>
<keyword evidence="1" id="KW-1133">Transmembrane helix</keyword>
<keyword evidence="1" id="KW-0472">Membrane</keyword>
<keyword evidence="3" id="KW-1185">Reference proteome</keyword>
<evidence type="ECO:0000313" key="3">
    <source>
        <dbReference type="Proteomes" id="UP000634136"/>
    </source>
</evidence>
<reference evidence="2" key="1">
    <citation type="submission" date="2020-09" db="EMBL/GenBank/DDBJ databases">
        <title>Genome-Enabled Discovery of Anthraquinone Biosynthesis in Senna tora.</title>
        <authorList>
            <person name="Kang S.-H."/>
            <person name="Pandey R.P."/>
            <person name="Lee C.-M."/>
            <person name="Sim J.-S."/>
            <person name="Jeong J.-T."/>
            <person name="Choi B.-S."/>
            <person name="Jung M."/>
            <person name="Ginzburg D."/>
            <person name="Zhao K."/>
            <person name="Won S.Y."/>
            <person name="Oh T.-J."/>
            <person name="Yu Y."/>
            <person name="Kim N.-H."/>
            <person name="Lee O.R."/>
            <person name="Lee T.-H."/>
            <person name="Bashyal P."/>
            <person name="Kim T.-S."/>
            <person name="Lee W.-H."/>
            <person name="Kawkins C."/>
            <person name="Kim C.-K."/>
            <person name="Kim J.S."/>
            <person name="Ahn B.O."/>
            <person name="Rhee S.Y."/>
            <person name="Sohng J.K."/>
        </authorList>
    </citation>
    <scope>NUCLEOTIDE SEQUENCE</scope>
    <source>
        <tissue evidence="2">Leaf</tissue>
    </source>
</reference>
<dbReference type="Proteomes" id="UP000634136">
    <property type="component" value="Unassembled WGS sequence"/>
</dbReference>
<dbReference type="EMBL" id="JAAIUW010000006">
    <property type="protein sequence ID" value="KAF7827964.1"/>
    <property type="molecule type" value="Genomic_DNA"/>
</dbReference>
<organism evidence="2 3">
    <name type="scientific">Senna tora</name>
    <dbReference type="NCBI Taxonomy" id="362788"/>
    <lineage>
        <taxon>Eukaryota</taxon>
        <taxon>Viridiplantae</taxon>
        <taxon>Streptophyta</taxon>
        <taxon>Embryophyta</taxon>
        <taxon>Tracheophyta</taxon>
        <taxon>Spermatophyta</taxon>
        <taxon>Magnoliopsida</taxon>
        <taxon>eudicotyledons</taxon>
        <taxon>Gunneridae</taxon>
        <taxon>Pentapetalae</taxon>
        <taxon>rosids</taxon>
        <taxon>fabids</taxon>
        <taxon>Fabales</taxon>
        <taxon>Fabaceae</taxon>
        <taxon>Caesalpinioideae</taxon>
        <taxon>Cassia clade</taxon>
        <taxon>Senna</taxon>
    </lineage>
</organism>
<protein>
    <submittedName>
        <fullName evidence="2">Uncharacterized protein</fullName>
    </submittedName>
</protein>
<sequence length="261" mass="29926">MSQTKSNDIDKLLQFLHICILVFLNQGSSSFSDAFMEEPWSWGLILPISLYFKFALELHAHLGLCVGIGLPSLIYWALTRSPMDWYLDIVLDFNIDFLKTGLFNLITGLAHWLVLKLLHKFHKKVKENKKSLSHSWPKILSKFEESFDLLDHPMLRPVDGKEIFMELLEILSVFFYNGNVMLLCWGFSGNNYSSEVGRAISWVSLGSSLHVWMKACLKVLEVKAEAVEAAEADEKKVYQMEAKGEETFEQTKEQQLQVATL</sequence>
<feature type="transmembrane region" description="Helical" evidence="1">
    <location>
        <begin position="98"/>
        <end position="118"/>
    </location>
</feature>
<keyword evidence="1" id="KW-0812">Transmembrane</keyword>
<evidence type="ECO:0000313" key="2">
    <source>
        <dbReference type="EMBL" id="KAF7827964.1"/>
    </source>
</evidence>
<gene>
    <name evidence="2" type="ORF">G2W53_019128</name>
</gene>
<dbReference type="OrthoDB" id="1348577at2759"/>
<evidence type="ECO:0000256" key="1">
    <source>
        <dbReference type="SAM" id="Phobius"/>
    </source>
</evidence>
<name>A0A834TUD3_9FABA</name>
<comment type="caution">
    <text evidence="2">The sequence shown here is derived from an EMBL/GenBank/DDBJ whole genome shotgun (WGS) entry which is preliminary data.</text>
</comment>